<accession>A0A2T2YER7</accession>
<keyword evidence="4 10" id="KW-0812">Transmembrane</keyword>
<comment type="caution">
    <text evidence="15">The sequence shown here is derived from an EMBL/GenBank/DDBJ whole genome shotgun (WGS) entry which is preliminary data.</text>
</comment>
<sequence length="819" mass="91508">MKNIFTLIFILLSSFSLFAQNSVIKGRVMANGEPLAYASVGIVGTRLGATSNDKGYYEIKNVPPGTMEVGASSIGYQPEKASTTLTPSSTTTINFTLKEITSKLDEIVVTGVTRATEVKRSPIPIATISKKEININVNSNIIDAIVKGVPGVSATTTGPNISKPFIRGLGYNRVLNMYDGIRQEGQQWGDEHGTEVDQYGIDRAEVVKGPASLTYGSDALAGVINMIPAIPQGVDGKLKGDLLTDFHSNNGLIGTSLGVSYNKNDWKFYLRGTQKRAHNYRNPVDGRVYGSAYREYNVSGTARVDKSWGFSQISATLYDNLQEIPDGSRDSLSRQFTKPIREGNADDVKNRPIVPENELKTYSIGDLHQAIQHYRVYTHNQFIIGQGNINATFGFQQSRRREFLFPTLPDKAALFLVLNTLNYDVHYNLPAWNGLETTVGVNGMFQTNKNKDATNFPIPDYALFDVGTFVFTKRALGKFDISGGIRYDTRSLIWNNFYTSTDAAGFGRKANAQEPGAYLQFPEFTHPYHGVSGSLGATYNLSERILFKANLARGYRSPNINEVGSNGLDPGAHIRYQGNREFKPEFNFQKDISFLAYLKNVDVSVEVFDNRISNYIFQARLSDSQGQPIVDDQGNLTYKYQQSKAQLYGGEFTLNLHPESVSWLNFNNSLAYVKGINKNSKLRETYGDAAKYLPFILPLHFRSEIRGTLRKSVGAYTGIYARLELDAYARQNKIYAVDKTETPTPGYVLFNTGLGTSVKQKSGRVFCQLFFQVNNLWDKAYQSHLNRLKYFEYYQASPNNHRGIYNMGRNFSVKVIIPF</sequence>
<feature type="chain" id="PRO_5015641266" evidence="12">
    <location>
        <begin position="20"/>
        <end position="819"/>
    </location>
</feature>
<dbReference type="InterPro" id="IPR036942">
    <property type="entry name" value="Beta-barrel_TonB_sf"/>
</dbReference>
<dbReference type="PANTHER" id="PTHR30069">
    <property type="entry name" value="TONB-DEPENDENT OUTER MEMBRANE RECEPTOR"/>
    <property type="match status" value="1"/>
</dbReference>
<feature type="domain" description="TonB-dependent receptor-like beta-barrel" evidence="13">
    <location>
        <begin position="276"/>
        <end position="776"/>
    </location>
</feature>
<evidence type="ECO:0000256" key="10">
    <source>
        <dbReference type="PROSITE-ProRule" id="PRU01360"/>
    </source>
</evidence>
<keyword evidence="7 10" id="KW-0472">Membrane</keyword>
<evidence type="ECO:0000256" key="1">
    <source>
        <dbReference type="ARBA" id="ARBA00004571"/>
    </source>
</evidence>
<dbReference type="Pfam" id="PF07715">
    <property type="entry name" value="Plug"/>
    <property type="match status" value="1"/>
</dbReference>
<dbReference type="Gene3D" id="2.170.130.10">
    <property type="entry name" value="TonB-dependent receptor, plug domain"/>
    <property type="match status" value="1"/>
</dbReference>
<evidence type="ECO:0000256" key="11">
    <source>
        <dbReference type="RuleBase" id="RU003357"/>
    </source>
</evidence>
<dbReference type="InterPro" id="IPR008969">
    <property type="entry name" value="CarboxyPept-like_regulatory"/>
</dbReference>
<dbReference type="InterPro" id="IPR037066">
    <property type="entry name" value="Plug_dom_sf"/>
</dbReference>
<dbReference type="SUPFAM" id="SSF56935">
    <property type="entry name" value="Porins"/>
    <property type="match status" value="1"/>
</dbReference>
<dbReference type="PANTHER" id="PTHR30069:SF29">
    <property type="entry name" value="HEMOGLOBIN AND HEMOGLOBIN-HAPTOGLOBIN-BINDING PROTEIN 1-RELATED"/>
    <property type="match status" value="1"/>
</dbReference>
<dbReference type="OrthoDB" id="9795928at2"/>
<evidence type="ECO:0000313" key="15">
    <source>
        <dbReference type="EMBL" id="PSR54011.1"/>
    </source>
</evidence>
<evidence type="ECO:0000256" key="2">
    <source>
        <dbReference type="ARBA" id="ARBA00022448"/>
    </source>
</evidence>
<evidence type="ECO:0000256" key="3">
    <source>
        <dbReference type="ARBA" id="ARBA00022452"/>
    </source>
</evidence>
<keyword evidence="6 11" id="KW-0798">TonB box</keyword>
<evidence type="ECO:0000256" key="6">
    <source>
        <dbReference type="ARBA" id="ARBA00023077"/>
    </source>
</evidence>
<evidence type="ECO:0000256" key="12">
    <source>
        <dbReference type="SAM" id="SignalP"/>
    </source>
</evidence>
<comment type="subcellular location">
    <subcellularLocation>
        <location evidence="1 10">Cell outer membrane</location>
        <topology evidence="1 10">Multi-pass membrane protein</topology>
    </subcellularLocation>
</comment>
<dbReference type="InterPro" id="IPR039426">
    <property type="entry name" value="TonB-dep_rcpt-like"/>
</dbReference>
<reference evidence="15 16" key="1">
    <citation type="submission" date="2018-03" db="EMBL/GenBank/DDBJ databases">
        <title>Adhaeribacter sp. HMF7605 Genome sequencing and assembly.</title>
        <authorList>
            <person name="Kang H."/>
            <person name="Kang J."/>
            <person name="Cha I."/>
            <person name="Kim H."/>
            <person name="Joh K."/>
        </authorList>
    </citation>
    <scope>NUCLEOTIDE SEQUENCE [LARGE SCALE GENOMIC DNA]</scope>
    <source>
        <strain evidence="15 16">HMF7605</strain>
    </source>
</reference>
<dbReference type="GO" id="GO:0044718">
    <property type="term" value="P:siderophore transmembrane transport"/>
    <property type="evidence" value="ECO:0007669"/>
    <property type="project" value="TreeGrafter"/>
</dbReference>
<evidence type="ECO:0000256" key="5">
    <source>
        <dbReference type="ARBA" id="ARBA00022729"/>
    </source>
</evidence>
<evidence type="ECO:0000313" key="16">
    <source>
        <dbReference type="Proteomes" id="UP000240357"/>
    </source>
</evidence>
<dbReference type="Gene3D" id="2.60.40.1120">
    <property type="entry name" value="Carboxypeptidase-like, regulatory domain"/>
    <property type="match status" value="1"/>
</dbReference>
<dbReference type="AlphaFoldDB" id="A0A2T2YER7"/>
<evidence type="ECO:0000256" key="9">
    <source>
        <dbReference type="ARBA" id="ARBA00023237"/>
    </source>
</evidence>
<keyword evidence="5 12" id="KW-0732">Signal</keyword>
<evidence type="ECO:0000256" key="4">
    <source>
        <dbReference type="ARBA" id="ARBA00022692"/>
    </source>
</evidence>
<evidence type="ECO:0000256" key="7">
    <source>
        <dbReference type="ARBA" id="ARBA00023136"/>
    </source>
</evidence>
<comment type="similarity">
    <text evidence="10 11">Belongs to the TonB-dependent receptor family.</text>
</comment>
<dbReference type="Proteomes" id="UP000240357">
    <property type="component" value="Unassembled WGS sequence"/>
</dbReference>
<dbReference type="GO" id="GO:0009279">
    <property type="term" value="C:cell outer membrane"/>
    <property type="evidence" value="ECO:0007669"/>
    <property type="project" value="UniProtKB-SubCell"/>
</dbReference>
<keyword evidence="3 10" id="KW-1134">Transmembrane beta strand</keyword>
<dbReference type="Gene3D" id="2.40.170.20">
    <property type="entry name" value="TonB-dependent receptor, beta-barrel domain"/>
    <property type="match status" value="1"/>
</dbReference>
<dbReference type="EMBL" id="PYFT01000001">
    <property type="protein sequence ID" value="PSR54011.1"/>
    <property type="molecule type" value="Genomic_DNA"/>
</dbReference>
<dbReference type="InterPro" id="IPR012910">
    <property type="entry name" value="Plug_dom"/>
</dbReference>
<proteinExistence type="inferred from homology"/>
<dbReference type="RefSeq" id="WP_106929243.1">
    <property type="nucleotide sequence ID" value="NZ_PYFT01000001.1"/>
</dbReference>
<evidence type="ECO:0000256" key="8">
    <source>
        <dbReference type="ARBA" id="ARBA00023170"/>
    </source>
</evidence>
<dbReference type="InterPro" id="IPR000531">
    <property type="entry name" value="Beta-barrel_TonB"/>
</dbReference>
<dbReference type="GO" id="GO:0015344">
    <property type="term" value="F:siderophore uptake transmembrane transporter activity"/>
    <property type="evidence" value="ECO:0007669"/>
    <property type="project" value="TreeGrafter"/>
</dbReference>
<evidence type="ECO:0000259" key="14">
    <source>
        <dbReference type="Pfam" id="PF07715"/>
    </source>
</evidence>
<keyword evidence="9 10" id="KW-0998">Cell outer membrane</keyword>
<evidence type="ECO:0000259" key="13">
    <source>
        <dbReference type="Pfam" id="PF00593"/>
    </source>
</evidence>
<dbReference type="SUPFAM" id="SSF49464">
    <property type="entry name" value="Carboxypeptidase regulatory domain-like"/>
    <property type="match status" value="1"/>
</dbReference>
<protein>
    <submittedName>
        <fullName evidence="15">TonB-dependent receptor</fullName>
    </submittedName>
</protein>
<keyword evidence="16" id="KW-1185">Reference proteome</keyword>
<organism evidence="15 16">
    <name type="scientific">Adhaeribacter arboris</name>
    <dbReference type="NCBI Taxonomy" id="2072846"/>
    <lineage>
        <taxon>Bacteria</taxon>
        <taxon>Pseudomonadati</taxon>
        <taxon>Bacteroidota</taxon>
        <taxon>Cytophagia</taxon>
        <taxon>Cytophagales</taxon>
        <taxon>Hymenobacteraceae</taxon>
        <taxon>Adhaeribacter</taxon>
    </lineage>
</organism>
<keyword evidence="2 10" id="KW-0813">Transport</keyword>
<dbReference type="PROSITE" id="PS52016">
    <property type="entry name" value="TONB_DEPENDENT_REC_3"/>
    <property type="match status" value="1"/>
</dbReference>
<dbReference type="Pfam" id="PF00593">
    <property type="entry name" value="TonB_dep_Rec_b-barrel"/>
    <property type="match status" value="1"/>
</dbReference>
<dbReference type="Pfam" id="PF13715">
    <property type="entry name" value="CarbopepD_reg_2"/>
    <property type="match status" value="1"/>
</dbReference>
<feature type="signal peptide" evidence="12">
    <location>
        <begin position="1"/>
        <end position="19"/>
    </location>
</feature>
<gene>
    <name evidence="15" type="ORF">AHMF7605_11005</name>
</gene>
<feature type="domain" description="TonB-dependent receptor plug" evidence="14">
    <location>
        <begin position="118"/>
        <end position="223"/>
    </location>
</feature>
<name>A0A2T2YER7_9BACT</name>
<keyword evidence="8 15" id="KW-0675">Receptor</keyword>